<keyword evidence="2 6" id="KW-0819">tRNA processing</keyword>
<comment type="cofactor">
    <cofactor evidence="6">
        <name>K(+)</name>
        <dbReference type="ChEBI" id="CHEBI:29103"/>
    </cofactor>
    <text evidence="6">Binds 1 potassium ion per subunit.</text>
</comment>
<dbReference type="Pfam" id="PF12631">
    <property type="entry name" value="MnmE_helical"/>
    <property type="match status" value="1"/>
</dbReference>
<dbReference type="InterPro" id="IPR027417">
    <property type="entry name" value="P-loop_NTPase"/>
</dbReference>
<dbReference type="InterPro" id="IPR031168">
    <property type="entry name" value="G_TrmE"/>
</dbReference>
<keyword evidence="6" id="KW-0479">Metal-binding</keyword>
<keyword evidence="5 6" id="KW-0342">GTP-binding</keyword>
<dbReference type="Gene3D" id="3.30.1360.120">
    <property type="entry name" value="Probable tRNA modification gtpase trme, domain 1"/>
    <property type="match status" value="1"/>
</dbReference>
<evidence type="ECO:0000313" key="10">
    <source>
        <dbReference type="Proteomes" id="UP001061361"/>
    </source>
</evidence>
<name>A0ABN6RWS6_9BACT</name>
<keyword evidence="6" id="KW-0460">Magnesium</keyword>
<evidence type="ECO:0000256" key="4">
    <source>
        <dbReference type="ARBA" id="ARBA00022958"/>
    </source>
</evidence>
<dbReference type="PROSITE" id="PS51709">
    <property type="entry name" value="G_TRME"/>
    <property type="match status" value="1"/>
</dbReference>
<dbReference type="InterPro" id="IPR027368">
    <property type="entry name" value="MnmE_dom2"/>
</dbReference>
<dbReference type="EMBL" id="AP026708">
    <property type="protein sequence ID" value="BDQ35129.1"/>
    <property type="molecule type" value="Genomic_DNA"/>
</dbReference>
<keyword evidence="10" id="KW-1185">Reference proteome</keyword>
<comment type="caution">
    <text evidence="6">Lacks conserved residue(s) required for the propagation of feature annotation.</text>
</comment>
<proteinExistence type="inferred from homology"/>
<comment type="subunit">
    <text evidence="6">Homodimer. Heterotetramer of two MnmE and two MnmG subunits.</text>
</comment>
<dbReference type="EC" id="3.6.-.-" evidence="6"/>
<organism evidence="9 10">
    <name type="scientific">Pseudodesulfovibrio portus</name>
    <dbReference type="NCBI Taxonomy" id="231439"/>
    <lineage>
        <taxon>Bacteria</taxon>
        <taxon>Pseudomonadati</taxon>
        <taxon>Thermodesulfobacteriota</taxon>
        <taxon>Desulfovibrionia</taxon>
        <taxon>Desulfovibrionales</taxon>
        <taxon>Desulfovibrionaceae</taxon>
    </lineage>
</organism>
<evidence type="ECO:0000256" key="6">
    <source>
        <dbReference type="HAMAP-Rule" id="MF_00379"/>
    </source>
</evidence>
<dbReference type="InterPro" id="IPR027266">
    <property type="entry name" value="TrmE/GcvT-like"/>
</dbReference>
<evidence type="ECO:0000256" key="5">
    <source>
        <dbReference type="ARBA" id="ARBA00023134"/>
    </source>
</evidence>
<feature type="binding site" evidence="6">
    <location>
        <begin position="235"/>
        <end position="240"/>
    </location>
    <ligand>
        <name>GTP</name>
        <dbReference type="ChEBI" id="CHEBI:37565"/>
    </ligand>
</feature>
<dbReference type="PANTHER" id="PTHR42714:SF2">
    <property type="entry name" value="TRNA MODIFICATION GTPASE GTPBP3, MITOCHONDRIAL"/>
    <property type="match status" value="1"/>
</dbReference>
<keyword evidence="6" id="KW-0378">Hydrolase</keyword>
<protein>
    <recommendedName>
        <fullName evidence="6">tRNA modification GTPase MnmE</fullName>
        <ecNumber evidence="6">3.6.-.-</ecNumber>
    </recommendedName>
</protein>
<sequence length="463" mass="48979">MLDPRLAKDTIAAIATPPGDGGVGIVRISGSRSREIAEELFRAAKPAFTGLVPYRLHYGHILDSDGVELDDVLCAFMPGPKSVTGEDVVEINCHGGRAVLAAVLQEALDRGARLAERGEFTYRAFMNGRMDLSQAEAVAEMIHAPTKAAMHLAQVKLSGVLGAKIADLRARLEHLRAQLTVAVDFPDDEVECLAPEELIATSAEVRTEIDGLLAAVDRTRAWREGALAVLAGPVNAGKSSLMNALLGRTRAIVTDQPGTTRDYLEETVNLDGLTIRLADTAGMRRTDDVIEAAGLEMGRELMDRADLVLLLADGTLPLSDETLATAGSLDAAKTLVVLNKSDLATFDAKLGQPLADLGLEVMDVSAKTGARIDALCSRVRERILKGAGQPDPDEIAPNARQAAVLDEAAEELLGLEQDTAAGIPYDLLGVRLETACSTLSGITGEIASADVLNSIFDAFCIGK</sequence>
<feature type="binding site" evidence="6">
    <location>
        <begin position="254"/>
        <end position="260"/>
    </location>
    <ligand>
        <name>GTP</name>
        <dbReference type="ChEBI" id="CHEBI:37565"/>
    </ligand>
</feature>
<dbReference type="SUPFAM" id="SSF52540">
    <property type="entry name" value="P-loop containing nucleoside triphosphate hydrolases"/>
    <property type="match status" value="1"/>
</dbReference>
<evidence type="ECO:0000259" key="8">
    <source>
        <dbReference type="PROSITE" id="PS51709"/>
    </source>
</evidence>
<reference evidence="9" key="1">
    <citation type="submission" date="2022-08" db="EMBL/GenBank/DDBJ databases">
        <title>Genome Sequence of the sulphate-reducing bacterium, Pseudodesulfovibrio portus JCM14722.</title>
        <authorList>
            <person name="Kondo R."/>
            <person name="Kataoka T."/>
        </authorList>
    </citation>
    <scope>NUCLEOTIDE SEQUENCE</scope>
    <source>
        <strain evidence="9">JCM 14722</strain>
    </source>
</reference>
<keyword evidence="3 6" id="KW-0547">Nucleotide-binding</keyword>
<dbReference type="Pfam" id="PF01926">
    <property type="entry name" value="MMR_HSR1"/>
    <property type="match status" value="1"/>
</dbReference>
<feature type="binding site" evidence="6">
    <location>
        <begin position="279"/>
        <end position="282"/>
    </location>
    <ligand>
        <name>GTP</name>
        <dbReference type="ChEBI" id="CHEBI:37565"/>
    </ligand>
</feature>
<dbReference type="InterPro" id="IPR025867">
    <property type="entry name" value="MnmE_helical"/>
</dbReference>
<dbReference type="InterPro" id="IPR004520">
    <property type="entry name" value="GTPase_MnmE"/>
</dbReference>
<feature type="binding site" evidence="6">
    <location>
        <position position="27"/>
    </location>
    <ligand>
        <name>(6S)-5-formyl-5,6,7,8-tetrahydrofolate</name>
        <dbReference type="ChEBI" id="CHEBI:57457"/>
    </ligand>
</feature>
<dbReference type="CDD" id="cd04164">
    <property type="entry name" value="trmE"/>
    <property type="match status" value="1"/>
</dbReference>
<evidence type="ECO:0000256" key="1">
    <source>
        <dbReference type="ARBA" id="ARBA00011043"/>
    </source>
</evidence>
<dbReference type="NCBIfam" id="TIGR00450">
    <property type="entry name" value="mnmE_trmE_thdF"/>
    <property type="match status" value="1"/>
</dbReference>
<comment type="similarity">
    <text evidence="1 6 7">Belongs to the TRAFAC class TrmE-Era-EngA-EngB-Septin-like GTPase superfamily. TrmE GTPase family.</text>
</comment>
<dbReference type="InterPro" id="IPR006073">
    <property type="entry name" value="GTP-bd"/>
</dbReference>
<feature type="binding site" evidence="6">
    <location>
        <position position="463"/>
    </location>
    <ligand>
        <name>(6S)-5-formyl-5,6,7,8-tetrahydrofolate</name>
        <dbReference type="ChEBI" id="CHEBI:57457"/>
    </ligand>
</feature>
<feature type="domain" description="TrmE-type G" evidence="8">
    <location>
        <begin position="225"/>
        <end position="384"/>
    </location>
</feature>
<dbReference type="InterPro" id="IPR005225">
    <property type="entry name" value="Small_GTP-bd"/>
</dbReference>
<evidence type="ECO:0000313" key="9">
    <source>
        <dbReference type="EMBL" id="BDQ35129.1"/>
    </source>
</evidence>
<dbReference type="NCBIfam" id="TIGR00231">
    <property type="entry name" value="small_GTP"/>
    <property type="match status" value="1"/>
</dbReference>
<evidence type="ECO:0000256" key="2">
    <source>
        <dbReference type="ARBA" id="ARBA00022694"/>
    </source>
</evidence>
<evidence type="ECO:0000256" key="7">
    <source>
        <dbReference type="RuleBase" id="RU003313"/>
    </source>
</evidence>
<evidence type="ECO:0000256" key="3">
    <source>
        <dbReference type="ARBA" id="ARBA00022741"/>
    </source>
</evidence>
<dbReference type="Gene3D" id="1.20.120.430">
    <property type="entry name" value="tRNA modification GTPase MnmE domain 2"/>
    <property type="match status" value="1"/>
</dbReference>
<gene>
    <name evidence="6 9" type="primary">mnmE</name>
    <name evidence="6" type="synonym">trmE</name>
    <name evidence="9" type="ORF">JCM14722_26710</name>
</gene>
<dbReference type="PANTHER" id="PTHR42714">
    <property type="entry name" value="TRNA MODIFICATION GTPASE GTPBP3"/>
    <property type="match status" value="1"/>
</dbReference>
<keyword evidence="4 6" id="KW-0630">Potassium</keyword>
<accession>A0ABN6RWS6</accession>
<dbReference type="CDD" id="cd14858">
    <property type="entry name" value="TrmE_N"/>
    <property type="match status" value="1"/>
</dbReference>
<dbReference type="HAMAP" id="MF_00379">
    <property type="entry name" value="GTPase_MnmE"/>
    <property type="match status" value="1"/>
</dbReference>
<dbReference type="InterPro" id="IPR018948">
    <property type="entry name" value="GTP-bd_TrmE_N"/>
</dbReference>
<dbReference type="Gene3D" id="3.40.50.300">
    <property type="entry name" value="P-loop containing nucleotide triphosphate hydrolases"/>
    <property type="match status" value="1"/>
</dbReference>
<comment type="subcellular location">
    <subcellularLocation>
        <location evidence="6">Cytoplasm</location>
    </subcellularLocation>
</comment>
<feature type="binding site" evidence="6">
    <location>
        <position position="90"/>
    </location>
    <ligand>
        <name>(6S)-5-formyl-5,6,7,8-tetrahydrofolate</name>
        <dbReference type="ChEBI" id="CHEBI:57457"/>
    </ligand>
</feature>
<dbReference type="Pfam" id="PF10396">
    <property type="entry name" value="TrmE_N"/>
    <property type="match status" value="1"/>
</dbReference>
<comment type="function">
    <text evidence="6">Exhibits a very high intrinsic GTPase hydrolysis rate. Involved in the addition of a carboxymethylaminomethyl (cmnm) group at the wobble position (U34) of certain tRNAs, forming tRNA-cmnm(5)s(2)U34.</text>
</comment>
<feature type="binding site" evidence="6">
    <location>
        <position position="260"/>
    </location>
    <ligand>
        <name>Mg(2+)</name>
        <dbReference type="ChEBI" id="CHEBI:18420"/>
    </ligand>
</feature>
<dbReference type="RefSeq" id="WP_264982020.1">
    <property type="nucleotide sequence ID" value="NZ_AP026708.1"/>
</dbReference>
<keyword evidence="6" id="KW-0963">Cytoplasm</keyword>
<feature type="binding site" evidence="6">
    <location>
        <position position="129"/>
    </location>
    <ligand>
        <name>(6S)-5-formyl-5,6,7,8-tetrahydrofolate</name>
        <dbReference type="ChEBI" id="CHEBI:57457"/>
    </ligand>
</feature>
<feature type="binding site" evidence="6">
    <location>
        <position position="239"/>
    </location>
    <ligand>
        <name>Mg(2+)</name>
        <dbReference type="ChEBI" id="CHEBI:18420"/>
    </ligand>
</feature>
<dbReference type="Proteomes" id="UP001061361">
    <property type="component" value="Chromosome"/>
</dbReference>